<dbReference type="EC" id="2.7.1.50" evidence="4"/>
<keyword evidence="14" id="KW-1185">Reference proteome</keyword>
<dbReference type="CDD" id="cd00564">
    <property type="entry name" value="TMP_TenI"/>
    <property type="match status" value="1"/>
</dbReference>
<comment type="catalytic activity">
    <reaction evidence="1">
        <text>5-(2-hydroxyethyl)-4-methylthiazole + ATP = 4-methyl-5-(2-phosphooxyethyl)-thiazole + ADP + H(+)</text>
        <dbReference type="Rhea" id="RHEA:24212"/>
        <dbReference type="ChEBI" id="CHEBI:15378"/>
        <dbReference type="ChEBI" id="CHEBI:17957"/>
        <dbReference type="ChEBI" id="CHEBI:30616"/>
        <dbReference type="ChEBI" id="CHEBI:58296"/>
        <dbReference type="ChEBI" id="CHEBI:456216"/>
        <dbReference type="EC" id="2.7.1.50"/>
    </reaction>
</comment>
<evidence type="ECO:0000256" key="2">
    <source>
        <dbReference type="ARBA" id="ARBA00001946"/>
    </source>
</evidence>
<dbReference type="SUPFAM" id="SSF53613">
    <property type="entry name" value="Ribokinase-like"/>
    <property type="match status" value="1"/>
</dbReference>
<evidence type="ECO:0000256" key="8">
    <source>
        <dbReference type="ARBA" id="ARBA00022777"/>
    </source>
</evidence>
<evidence type="ECO:0000256" key="9">
    <source>
        <dbReference type="ARBA" id="ARBA00022840"/>
    </source>
</evidence>
<evidence type="ECO:0000256" key="5">
    <source>
        <dbReference type="ARBA" id="ARBA00022679"/>
    </source>
</evidence>
<evidence type="ECO:0000256" key="6">
    <source>
        <dbReference type="ARBA" id="ARBA00022723"/>
    </source>
</evidence>
<dbReference type="Pfam" id="PF02581">
    <property type="entry name" value="TMP-TENI"/>
    <property type="match status" value="1"/>
</dbReference>
<comment type="cofactor">
    <cofactor evidence="2">
        <name>Mg(2+)</name>
        <dbReference type="ChEBI" id="CHEBI:18420"/>
    </cofactor>
</comment>
<keyword evidence="11" id="KW-0784">Thiamine biosynthesis</keyword>
<dbReference type="EMBL" id="JAFBDH010000014">
    <property type="protein sequence ID" value="MBM7551034.1"/>
    <property type="molecule type" value="Genomic_DNA"/>
</dbReference>
<keyword evidence="9" id="KW-0067">ATP-binding</keyword>
<evidence type="ECO:0000256" key="1">
    <source>
        <dbReference type="ARBA" id="ARBA00001771"/>
    </source>
</evidence>
<dbReference type="Pfam" id="PF02110">
    <property type="entry name" value="HK"/>
    <property type="match status" value="1"/>
</dbReference>
<reference evidence="13 14" key="1">
    <citation type="submission" date="2021-01" db="EMBL/GenBank/DDBJ databases">
        <title>Genomic Encyclopedia of Type Strains, Phase IV (KMG-IV): sequencing the most valuable type-strain genomes for metagenomic binning, comparative biology and taxonomic classification.</title>
        <authorList>
            <person name="Goeker M."/>
        </authorList>
    </citation>
    <scope>NUCLEOTIDE SEQUENCE [LARGE SCALE GENOMIC DNA]</scope>
    <source>
        <strain evidence="13 14">DSM 21461</strain>
    </source>
</reference>
<dbReference type="Gene3D" id="3.20.20.70">
    <property type="entry name" value="Aldolase class I"/>
    <property type="match status" value="1"/>
</dbReference>
<dbReference type="Gene3D" id="3.40.1190.20">
    <property type="match status" value="1"/>
</dbReference>
<evidence type="ECO:0000256" key="7">
    <source>
        <dbReference type="ARBA" id="ARBA00022741"/>
    </source>
</evidence>
<dbReference type="InterPro" id="IPR000417">
    <property type="entry name" value="Hyethyz_kinase"/>
</dbReference>
<evidence type="ECO:0000256" key="11">
    <source>
        <dbReference type="ARBA" id="ARBA00022977"/>
    </source>
</evidence>
<feature type="domain" description="Thiamine phosphate synthase/TenI" evidence="12">
    <location>
        <begin position="277"/>
        <end position="441"/>
    </location>
</feature>
<dbReference type="InterPro" id="IPR013785">
    <property type="entry name" value="Aldolase_TIM"/>
</dbReference>
<proteinExistence type="predicted"/>
<keyword evidence="5" id="KW-0808">Transferase</keyword>
<dbReference type="Proteomes" id="UP000720595">
    <property type="component" value="Unassembled WGS sequence"/>
</dbReference>
<protein>
    <recommendedName>
        <fullName evidence="4">hydroxyethylthiazole kinase</fullName>
        <ecNumber evidence="4">2.7.1.50</ecNumber>
    </recommendedName>
</protein>
<dbReference type="PRINTS" id="PR01099">
    <property type="entry name" value="HYETHTZKNASE"/>
</dbReference>
<dbReference type="CDD" id="cd01170">
    <property type="entry name" value="THZ_kinase"/>
    <property type="match status" value="1"/>
</dbReference>
<dbReference type="InterPro" id="IPR022998">
    <property type="entry name" value="ThiamineP_synth_TenI"/>
</dbReference>
<dbReference type="PANTHER" id="PTHR20857">
    <property type="entry name" value="THIAMINE-PHOSPHATE PYROPHOSPHORYLASE"/>
    <property type="match status" value="1"/>
</dbReference>
<dbReference type="PANTHER" id="PTHR20857:SF23">
    <property type="entry name" value="THIAMINE BIOSYNTHETIC BIFUNCTIONAL ENZYME"/>
    <property type="match status" value="1"/>
</dbReference>
<keyword evidence="10" id="KW-0460">Magnesium</keyword>
<name>A0ABS2MLZ3_9FIRM</name>
<evidence type="ECO:0000256" key="10">
    <source>
        <dbReference type="ARBA" id="ARBA00022842"/>
    </source>
</evidence>
<dbReference type="GO" id="GO:0016301">
    <property type="term" value="F:kinase activity"/>
    <property type="evidence" value="ECO:0007669"/>
    <property type="project" value="UniProtKB-KW"/>
</dbReference>
<keyword evidence="6" id="KW-0479">Metal-binding</keyword>
<sequence length="463" mass="50977">MKIKANLKNLRDKSPLVHIISNSVTRARLADLVLSLGASPMMAEYSKEVAEITKKSSALLLNMGMLNEDKIEAIKISAKVAEKNNIPLVFDPVGVASSSLRRDLAKDLISNFKFNVIRGNFNEINYLARGKTFTGVDSKDDNLSREDFIDIALELQEKSKATVVVSGKYEVIANSHLLISISGGDENLKKITGLGDMESAMITSLLAAPMSNLKACALAAIFLRQLGKNVIRDKGVNAQDIIIKMQGIDEISGEIEILSPSTKFIKPTLYGISEGDDLWKIKNAIKAGMRIYQLRDKFADEDVLGEKILNIKSEIDGKCLFILNDNLKLAKKYGTALHLGQEDEKISRAREVLGRDEIIGATAKTVKLGIEAENMGASYIGTGAFFETETKKDASRITLESFKEIREALLIPVFPIGGISKDKLDFFTGLDLDGLCMSRAIFSVREDEVEKNVREVIDKLKNL</sequence>
<gene>
    <name evidence="13" type="ORF">JOD41_001780</name>
</gene>
<dbReference type="InterPro" id="IPR036206">
    <property type="entry name" value="ThiamineP_synth_sf"/>
</dbReference>
<keyword evidence="7" id="KW-0547">Nucleotide-binding</keyword>
<dbReference type="SUPFAM" id="SSF51391">
    <property type="entry name" value="Thiamin phosphate synthase"/>
    <property type="match status" value="1"/>
</dbReference>
<keyword evidence="8 13" id="KW-0418">Kinase</keyword>
<evidence type="ECO:0000256" key="3">
    <source>
        <dbReference type="ARBA" id="ARBA00004868"/>
    </source>
</evidence>
<evidence type="ECO:0000313" key="14">
    <source>
        <dbReference type="Proteomes" id="UP000720595"/>
    </source>
</evidence>
<comment type="pathway">
    <text evidence="3">Cofactor biosynthesis; thiamine diphosphate biosynthesis; 4-methyl-5-(2-phosphoethyl)-thiazole from 5-(2-hydroxyethyl)-4-methylthiazole: step 1/1.</text>
</comment>
<evidence type="ECO:0000256" key="4">
    <source>
        <dbReference type="ARBA" id="ARBA00012129"/>
    </source>
</evidence>
<accession>A0ABS2MLZ3</accession>
<evidence type="ECO:0000313" key="13">
    <source>
        <dbReference type="EMBL" id="MBM7551034.1"/>
    </source>
</evidence>
<evidence type="ECO:0000259" key="12">
    <source>
        <dbReference type="Pfam" id="PF02581"/>
    </source>
</evidence>
<comment type="caution">
    <text evidence="13">The sequence shown here is derived from an EMBL/GenBank/DDBJ whole genome shotgun (WGS) entry which is preliminary data.</text>
</comment>
<dbReference type="RefSeq" id="WP_205052497.1">
    <property type="nucleotide sequence ID" value="NZ_JAFBDH010000014.1"/>
</dbReference>
<organism evidence="13 14">
    <name type="scientific">Peptoniphilus gorbachii</name>
    <dbReference type="NCBI Taxonomy" id="411567"/>
    <lineage>
        <taxon>Bacteria</taxon>
        <taxon>Bacillati</taxon>
        <taxon>Bacillota</taxon>
        <taxon>Tissierellia</taxon>
        <taxon>Tissierellales</taxon>
        <taxon>Peptoniphilaceae</taxon>
        <taxon>Peptoniphilus</taxon>
    </lineage>
</organism>
<dbReference type="InterPro" id="IPR029056">
    <property type="entry name" value="Ribokinase-like"/>
</dbReference>